<evidence type="ECO:0000259" key="4">
    <source>
        <dbReference type="PROSITE" id="PS01124"/>
    </source>
</evidence>
<keyword evidence="2" id="KW-0238">DNA-binding</keyword>
<evidence type="ECO:0000256" key="3">
    <source>
        <dbReference type="ARBA" id="ARBA00023163"/>
    </source>
</evidence>
<dbReference type="Pfam" id="PF12833">
    <property type="entry name" value="HTH_18"/>
    <property type="match status" value="1"/>
</dbReference>
<sequence length="121" mass="14615">MDSYKRLLNKVEDYIENNLDRRISLKELSDHVCLSEFHFHRIFKEMTSETLSQFITRIKMERSAIFLKVNSNITITEIAYRYGYCDTSSYCRAFKKHFKCTPKEFRNSKKIQSWSKFTMID</sequence>
<dbReference type="GO" id="GO:0043565">
    <property type="term" value="F:sequence-specific DNA binding"/>
    <property type="evidence" value="ECO:0007669"/>
    <property type="project" value="InterPro"/>
</dbReference>
<proteinExistence type="predicted"/>
<name>A0A7U4XTD6_CLOSG</name>
<protein>
    <submittedName>
        <fullName evidence="5">AraC family transcriptional regulator</fullName>
    </submittedName>
</protein>
<dbReference type="GO" id="GO:0003700">
    <property type="term" value="F:DNA-binding transcription factor activity"/>
    <property type="evidence" value="ECO:0007669"/>
    <property type="project" value="InterPro"/>
</dbReference>
<reference evidence="5 7" key="2">
    <citation type="journal article" date="2015" name="PLoS ONE">
        <title>A universal mariner transposon system for forward genetic studies in the genus clostridium.</title>
        <authorList>
            <person name="Zhang Y."/>
            <person name="Grosse-Honebrink A."/>
            <person name="Minton N.P."/>
        </authorList>
    </citation>
    <scope>NUCLEOTIDE SEQUENCE [LARGE SCALE GENOMIC DNA]</scope>
    <source>
        <strain evidence="5 7">NCIMB 10696</strain>
    </source>
</reference>
<dbReference type="Gene3D" id="1.10.10.60">
    <property type="entry name" value="Homeodomain-like"/>
    <property type="match status" value="2"/>
</dbReference>
<feature type="domain" description="HTH araC/xylS-type" evidence="4">
    <location>
        <begin position="9"/>
        <end position="108"/>
    </location>
</feature>
<dbReference type="InterPro" id="IPR009057">
    <property type="entry name" value="Homeodomain-like_sf"/>
</dbReference>
<dbReference type="PROSITE" id="PS00041">
    <property type="entry name" value="HTH_ARAC_FAMILY_1"/>
    <property type="match status" value="1"/>
</dbReference>
<dbReference type="Proteomes" id="UP000033052">
    <property type="component" value="Chromosome"/>
</dbReference>
<dbReference type="InterPro" id="IPR020449">
    <property type="entry name" value="Tscrpt_reg_AraC-type_HTH"/>
</dbReference>
<keyword evidence="8" id="KW-1185">Reference proteome</keyword>
<evidence type="ECO:0000313" key="8">
    <source>
        <dbReference type="Proteomes" id="UP000223854"/>
    </source>
</evidence>
<reference evidence="6 8" key="3">
    <citation type="submission" date="2017-09" db="EMBL/GenBank/DDBJ databases">
        <title>FDA dAtabase for Regulatory Grade micrObial Sequences (FDA-ARGOS): Supporting development and validation of Infectious Disease Dx tests.</title>
        <authorList>
            <person name="Kerrigan L."/>
            <person name="Long C."/>
            <person name="Tallon L.J."/>
            <person name="Sadzewicz L."/>
            <person name="Ott S."/>
            <person name="Zhao X."/>
            <person name="Nagaraj S."/>
            <person name="Vavikolanu K."/>
            <person name="Aluvathingal J."/>
            <person name="Nadendla S."/>
            <person name="Sichtig H."/>
        </authorList>
    </citation>
    <scope>NUCLEOTIDE SEQUENCE [LARGE SCALE GENOMIC DNA]</scope>
    <source>
        <strain evidence="6 8">FDAARGOS_423</strain>
    </source>
</reference>
<gene>
    <name evidence="5" type="ORF">CLSPO_c07180</name>
    <name evidence="6" type="ORF">CRX47_16370</name>
</gene>
<dbReference type="PANTHER" id="PTHR43280">
    <property type="entry name" value="ARAC-FAMILY TRANSCRIPTIONAL REGULATOR"/>
    <property type="match status" value="1"/>
</dbReference>
<reference evidence="5" key="1">
    <citation type="submission" date="2014-08" db="EMBL/GenBank/DDBJ databases">
        <authorList>
            <person name="Kubiak A."/>
            <person name="Poehlein A."/>
            <person name="Daniel R."/>
            <person name="Minton N.P."/>
        </authorList>
    </citation>
    <scope>NUCLEOTIDE SEQUENCE</scope>
    <source>
        <strain evidence="5">NCIMB 10696</strain>
    </source>
</reference>
<accession>A0A7U4XTD6</accession>
<dbReference type="Proteomes" id="UP000223854">
    <property type="component" value="Unassembled WGS sequence"/>
</dbReference>
<evidence type="ECO:0000313" key="6">
    <source>
        <dbReference type="EMBL" id="PHH01325.1"/>
    </source>
</evidence>
<evidence type="ECO:0000256" key="1">
    <source>
        <dbReference type="ARBA" id="ARBA00023015"/>
    </source>
</evidence>
<dbReference type="PRINTS" id="PR00032">
    <property type="entry name" value="HTHARAC"/>
</dbReference>
<dbReference type="SMART" id="SM00342">
    <property type="entry name" value="HTH_ARAC"/>
    <property type="match status" value="1"/>
</dbReference>
<dbReference type="RefSeq" id="WP_003492941.1">
    <property type="nucleotide sequence ID" value="NZ_CBCRVC010000011.1"/>
</dbReference>
<dbReference type="SUPFAM" id="SSF46689">
    <property type="entry name" value="Homeodomain-like"/>
    <property type="match status" value="2"/>
</dbReference>
<dbReference type="PANTHER" id="PTHR43280:SF28">
    <property type="entry name" value="HTH-TYPE TRANSCRIPTIONAL ACTIVATOR RHAS"/>
    <property type="match status" value="1"/>
</dbReference>
<dbReference type="InterPro" id="IPR018060">
    <property type="entry name" value="HTH_AraC"/>
</dbReference>
<keyword evidence="3" id="KW-0804">Transcription</keyword>
<evidence type="ECO:0000313" key="5">
    <source>
        <dbReference type="EMBL" id="AKC61439.1"/>
    </source>
</evidence>
<evidence type="ECO:0000313" key="7">
    <source>
        <dbReference type="Proteomes" id="UP000033052"/>
    </source>
</evidence>
<evidence type="ECO:0000256" key="2">
    <source>
        <dbReference type="ARBA" id="ARBA00023125"/>
    </source>
</evidence>
<dbReference type="KEGG" id="cld:CLSPO_c07180"/>
<dbReference type="EMBL" id="CP009225">
    <property type="protein sequence ID" value="AKC61439.1"/>
    <property type="molecule type" value="Genomic_DNA"/>
</dbReference>
<keyword evidence="1" id="KW-0805">Transcription regulation</keyword>
<dbReference type="EMBL" id="PDLH01000007">
    <property type="protein sequence ID" value="PHH01325.1"/>
    <property type="molecule type" value="Genomic_DNA"/>
</dbReference>
<dbReference type="GeneID" id="92937470"/>
<dbReference type="PROSITE" id="PS01124">
    <property type="entry name" value="HTH_ARAC_FAMILY_2"/>
    <property type="match status" value="1"/>
</dbReference>
<dbReference type="AlphaFoldDB" id="A0A7U4XTD6"/>
<organism evidence="5 7">
    <name type="scientific">Clostridium sporogenes</name>
    <dbReference type="NCBI Taxonomy" id="1509"/>
    <lineage>
        <taxon>Bacteria</taxon>
        <taxon>Bacillati</taxon>
        <taxon>Bacillota</taxon>
        <taxon>Clostridia</taxon>
        <taxon>Eubacteriales</taxon>
        <taxon>Clostridiaceae</taxon>
        <taxon>Clostridium</taxon>
    </lineage>
</organism>
<dbReference type="InterPro" id="IPR018062">
    <property type="entry name" value="HTH_AraC-typ_CS"/>
</dbReference>